<evidence type="ECO:0000256" key="1">
    <source>
        <dbReference type="ARBA" id="ARBA00010052"/>
    </source>
</evidence>
<dbReference type="GO" id="GO:0006309">
    <property type="term" value="P:apoptotic DNA fragmentation"/>
    <property type="evidence" value="ECO:0007669"/>
    <property type="project" value="TreeGrafter"/>
</dbReference>
<dbReference type="EMBL" id="KB737870">
    <property type="protein sequence ID" value="ENN82868.1"/>
    <property type="molecule type" value="Genomic_DNA"/>
</dbReference>
<keyword evidence="2" id="KW-0540">Nuclease</keyword>
<dbReference type="SMART" id="SM00892">
    <property type="entry name" value="Endonuclease_NS"/>
    <property type="match status" value="1"/>
</dbReference>
<feature type="binding site" evidence="5">
    <location>
        <position position="92"/>
    </location>
    <ligand>
        <name>Mg(2+)</name>
        <dbReference type="ChEBI" id="CHEBI:18420"/>
        <note>catalytic</note>
    </ligand>
</feature>
<feature type="domain" description="DNA/RNA non-specific endonuclease/pyrophosphatase/phosphodiesterase" evidence="6">
    <location>
        <begin position="1"/>
        <end position="200"/>
    </location>
</feature>
<proteinExistence type="inferred from homology"/>
<evidence type="ECO:0000256" key="4">
    <source>
        <dbReference type="PIRSR" id="PIRSR640255-1"/>
    </source>
</evidence>
<dbReference type="GO" id="GO:0003676">
    <property type="term" value="F:nucleic acid binding"/>
    <property type="evidence" value="ECO:0007669"/>
    <property type="project" value="InterPro"/>
</dbReference>
<dbReference type="Gene3D" id="3.40.570.10">
    <property type="entry name" value="Extracellular Endonuclease, subunit A"/>
    <property type="match status" value="1"/>
</dbReference>
<dbReference type="SUPFAM" id="SSF54060">
    <property type="entry name" value="His-Me finger endonucleases"/>
    <property type="match status" value="1"/>
</dbReference>
<feature type="non-terminal residue" evidence="7">
    <location>
        <position position="1"/>
    </location>
</feature>
<dbReference type="GO" id="GO:0005634">
    <property type="term" value="C:nucleus"/>
    <property type="evidence" value="ECO:0007669"/>
    <property type="project" value="TreeGrafter"/>
</dbReference>
<dbReference type="InterPro" id="IPR001604">
    <property type="entry name" value="Endo_G_ENPP1-like_dom"/>
</dbReference>
<dbReference type="GO" id="GO:0005743">
    <property type="term" value="C:mitochondrial inner membrane"/>
    <property type="evidence" value="ECO:0007669"/>
    <property type="project" value="TreeGrafter"/>
</dbReference>
<name>N6TQT7_DENPD</name>
<dbReference type="OMA" id="PHINGTQ"/>
<gene>
    <name evidence="8" type="ORF">YQE_00764</name>
    <name evidence="7" type="ORF">YQE_00766</name>
</gene>
<dbReference type="PANTHER" id="PTHR13966">
    <property type="entry name" value="ENDONUCLEASE RELATED"/>
    <property type="match status" value="1"/>
</dbReference>
<dbReference type="InterPro" id="IPR044925">
    <property type="entry name" value="His-Me_finger_sf"/>
</dbReference>
<reference evidence="7" key="1">
    <citation type="journal article" date="2013" name="Genome Biol.">
        <title>Draft genome of the mountain pine beetle, Dendroctonus ponderosae Hopkins, a major forest pest.</title>
        <authorList>
            <person name="Keeling C.I."/>
            <person name="Yuen M.M."/>
            <person name="Liao N.Y."/>
            <person name="Docking T.R."/>
            <person name="Chan S.K."/>
            <person name="Taylor G.A."/>
            <person name="Palmquist D.L."/>
            <person name="Jackman S.D."/>
            <person name="Nguyen A."/>
            <person name="Li M."/>
            <person name="Henderson H."/>
            <person name="Janes J.K."/>
            <person name="Zhao Y."/>
            <person name="Pandoh P."/>
            <person name="Moore R."/>
            <person name="Sperling F.A."/>
            <person name="Huber D.P."/>
            <person name="Birol I."/>
            <person name="Jones S.J."/>
            <person name="Bohlmann J."/>
        </authorList>
    </citation>
    <scope>NUCLEOTIDE SEQUENCE</scope>
</reference>
<evidence type="ECO:0000313" key="7">
    <source>
        <dbReference type="EMBL" id="ENN82864.1"/>
    </source>
</evidence>
<feature type="active site" description="Proton acceptor" evidence="4">
    <location>
        <position position="62"/>
    </location>
</feature>
<dbReference type="AlphaFoldDB" id="N6TQT7"/>
<keyword evidence="5" id="KW-0479">Metal-binding</keyword>
<keyword evidence="3" id="KW-0378">Hydrolase</keyword>
<organism evidence="7">
    <name type="scientific">Dendroctonus ponderosae</name>
    <name type="common">Mountain pine beetle</name>
    <dbReference type="NCBI Taxonomy" id="77166"/>
    <lineage>
        <taxon>Eukaryota</taxon>
        <taxon>Metazoa</taxon>
        <taxon>Ecdysozoa</taxon>
        <taxon>Arthropoda</taxon>
        <taxon>Hexapoda</taxon>
        <taxon>Insecta</taxon>
        <taxon>Pterygota</taxon>
        <taxon>Neoptera</taxon>
        <taxon>Endopterygota</taxon>
        <taxon>Coleoptera</taxon>
        <taxon>Polyphaga</taxon>
        <taxon>Cucujiformia</taxon>
        <taxon>Curculionidae</taxon>
        <taxon>Scolytinae</taxon>
        <taxon>Dendroctonus</taxon>
    </lineage>
</organism>
<dbReference type="GO" id="GO:0000014">
    <property type="term" value="F:single-stranded DNA endodeoxyribonuclease activity"/>
    <property type="evidence" value="ECO:0007669"/>
    <property type="project" value="TreeGrafter"/>
</dbReference>
<dbReference type="Pfam" id="PF01223">
    <property type="entry name" value="Endonuclease_NS"/>
    <property type="match status" value="1"/>
</dbReference>
<comment type="similarity">
    <text evidence="1">Belongs to the DNA/RNA non-specific endonuclease family.</text>
</comment>
<protein>
    <recommendedName>
        <fullName evidence="6">DNA/RNA non-specific endonuclease/pyrophosphatase/phosphodiesterase domain-containing protein</fullName>
    </recommendedName>
</protein>
<evidence type="ECO:0000259" key="6">
    <source>
        <dbReference type="SMART" id="SM00892"/>
    </source>
</evidence>
<sequence>MYSHYNLTSNIGYRDGKVPRKFFQEDGFYSTSNSLDNLYQRDNERRTINQLLNLDSNSDAGHLTAKGDFVYAFQQLATFHYVNSAPQWASFNGGNWNELEISVRDLADSTSSNLEVYTGVYGTTTLRNANNFQKTPLFLHTINGNNLMPVPQLFWKIIYNRQNVICRDVSDRITWFNNKMKRQKHNTELGYIYACSVANFCGRTTHCPLLNVKNVLL</sequence>
<dbReference type="GO" id="GO:0004521">
    <property type="term" value="F:RNA endonuclease activity"/>
    <property type="evidence" value="ECO:0007669"/>
    <property type="project" value="TreeGrafter"/>
</dbReference>
<evidence type="ECO:0000313" key="8">
    <source>
        <dbReference type="EMBL" id="ENN82868.1"/>
    </source>
</evidence>
<dbReference type="PANTHER" id="PTHR13966:SF19">
    <property type="entry name" value="NUCLEASE EXOG, MITOCHONDRIAL"/>
    <property type="match status" value="1"/>
</dbReference>
<dbReference type="EMBL" id="KB737871">
    <property type="protein sequence ID" value="ENN82864.1"/>
    <property type="molecule type" value="Genomic_DNA"/>
</dbReference>
<dbReference type="InterPro" id="IPR044929">
    <property type="entry name" value="DNA/RNA_non-sp_Endonuclease_sf"/>
</dbReference>
<dbReference type="OrthoDB" id="5960141at2759"/>
<dbReference type="InterPro" id="IPR040255">
    <property type="entry name" value="Non-specific_endonuclease"/>
</dbReference>
<evidence type="ECO:0000256" key="2">
    <source>
        <dbReference type="ARBA" id="ARBA00022722"/>
    </source>
</evidence>
<evidence type="ECO:0000256" key="5">
    <source>
        <dbReference type="PIRSR" id="PIRSR640255-2"/>
    </source>
</evidence>
<dbReference type="GO" id="GO:0046872">
    <property type="term" value="F:metal ion binding"/>
    <property type="evidence" value="ECO:0007669"/>
    <property type="project" value="UniProtKB-KW"/>
</dbReference>
<dbReference type="HOGENOM" id="CLU_048495_0_1_1"/>
<keyword evidence="3" id="KW-0255">Endonuclease</keyword>
<accession>N6TQT7</accession>
<evidence type="ECO:0000256" key="3">
    <source>
        <dbReference type="ARBA" id="ARBA00022759"/>
    </source>
</evidence>